<dbReference type="Proteomes" id="UP001596413">
    <property type="component" value="Unassembled WGS sequence"/>
</dbReference>
<accession>A0ABW2GLA7</accession>
<proteinExistence type="predicted"/>
<organism evidence="2 3">
    <name type="scientific">Streptomyces polyrhachis</name>
    <dbReference type="NCBI Taxonomy" id="1282885"/>
    <lineage>
        <taxon>Bacteria</taxon>
        <taxon>Bacillati</taxon>
        <taxon>Actinomycetota</taxon>
        <taxon>Actinomycetes</taxon>
        <taxon>Kitasatosporales</taxon>
        <taxon>Streptomycetaceae</taxon>
        <taxon>Streptomyces</taxon>
    </lineage>
</organism>
<reference evidence="3" key="1">
    <citation type="journal article" date="2019" name="Int. J. Syst. Evol. Microbiol.">
        <title>The Global Catalogue of Microorganisms (GCM) 10K type strain sequencing project: providing services to taxonomists for standard genome sequencing and annotation.</title>
        <authorList>
            <consortium name="The Broad Institute Genomics Platform"/>
            <consortium name="The Broad Institute Genome Sequencing Center for Infectious Disease"/>
            <person name="Wu L."/>
            <person name="Ma J."/>
        </authorList>
    </citation>
    <scope>NUCLEOTIDE SEQUENCE [LARGE SCALE GENOMIC DNA]</scope>
    <source>
        <strain evidence="3">CGMCC 1.13681</strain>
    </source>
</reference>
<feature type="region of interest" description="Disordered" evidence="1">
    <location>
        <begin position="1"/>
        <end position="30"/>
    </location>
</feature>
<dbReference type="RefSeq" id="WP_386418856.1">
    <property type="nucleotide sequence ID" value="NZ_JBHSZO010000072.1"/>
</dbReference>
<evidence type="ECO:0000313" key="2">
    <source>
        <dbReference type="EMBL" id="MFC7221482.1"/>
    </source>
</evidence>
<protein>
    <submittedName>
        <fullName evidence="2">Uncharacterized protein</fullName>
    </submittedName>
</protein>
<dbReference type="EMBL" id="JBHSZO010000072">
    <property type="protein sequence ID" value="MFC7221482.1"/>
    <property type="molecule type" value="Genomic_DNA"/>
</dbReference>
<comment type="caution">
    <text evidence="2">The sequence shown here is derived from an EMBL/GenBank/DDBJ whole genome shotgun (WGS) entry which is preliminary data.</text>
</comment>
<sequence>MTVPSGRVGIREGGGEDVGTPPALLPDHPQGRGQVKVQLYADPLPEATRTAVEEGRAPGRLAAAVLREAQAARGPGR</sequence>
<evidence type="ECO:0000256" key="1">
    <source>
        <dbReference type="SAM" id="MobiDB-lite"/>
    </source>
</evidence>
<evidence type="ECO:0000313" key="3">
    <source>
        <dbReference type="Proteomes" id="UP001596413"/>
    </source>
</evidence>
<keyword evidence="3" id="KW-1185">Reference proteome</keyword>
<gene>
    <name evidence="2" type="ORF">ACFQLX_25435</name>
</gene>
<name>A0ABW2GLA7_9ACTN</name>